<gene>
    <name evidence="10" type="ORF">J5V96_05030</name>
</gene>
<feature type="domain" description="Major facilitator superfamily (MFS) profile" evidence="9">
    <location>
        <begin position="8"/>
        <end position="388"/>
    </location>
</feature>
<reference evidence="10" key="1">
    <citation type="submission" date="2021-03" db="EMBL/GenBank/DDBJ databases">
        <title>Microbacterium sp. nov., a novel actinobacterium isolated from cow dung.</title>
        <authorList>
            <person name="Zhang L."/>
        </authorList>
    </citation>
    <scope>NUCLEOTIDE SEQUENCE</scope>
    <source>
        <strain evidence="10">NEAU-LLB</strain>
    </source>
</reference>
<comment type="similarity">
    <text evidence="2">Belongs to the major facilitator superfamily.</text>
</comment>
<comment type="caution">
    <text evidence="10">The sequence shown here is derived from an EMBL/GenBank/DDBJ whole genome shotgun (WGS) entry which is preliminary data.</text>
</comment>
<evidence type="ECO:0000259" key="9">
    <source>
        <dbReference type="PROSITE" id="PS50850"/>
    </source>
</evidence>
<evidence type="ECO:0000256" key="4">
    <source>
        <dbReference type="ARBA" id="ARBA00022475"/>
    </source>
</evidence>
<evidence type="ECO:0000256" key="2">
    <source>
        <dbReference type="ARBA" id="ARBA00008335"/>
    </source>
</evidence>
<dbReference type="GO" id="GO:0022857">
    <property type="term" value="F:transmembrane transporter activity"/>
    <property type="evidence" value="ECO:0007669"/>
    <property type="project" value="InterPro"/>
</dbReference>
<evidence type="ECO:0000313" key="11">
    <source>
        <dbReference type="Proteomes" id="UP000680132"/>
    </source>
</evidence>
<evidence type="ECO:0000256" key="8">
    <source>
        <dbReference type="SAM" id="Phobius"/>
    </source>
</evidence>
<comment type="subcellular location">
    <subcellularLocation>
        <location evidence="1">Cell membrane</location>
        <topology evidence="1">Multi-pass membrane protein</topology>
    </subcellularLocation>
</comment>
<keyword evidence="3" id="KW-0813">Transport</keyword>
<feature type="transmembrane region" description="Helical" evidence="8">
    <location>
        <begin position="274"/>
        <end position="296"/>
    </location>
</feature>
<feature type="transmembrane region" description="Helical" evidence="8">
    <location>
        <begin position="78"/>
        <end position="101"/>
    </location>
</feature>
<protein>
    <submittedName>
        <fullName evidence="10">MFS transporter</fullName>
    </submittedName>
</protein>
<feature type="transmembrane region" description="Helical" evidence="8">
    <location>
        <begin position="216"/>
        <end position="236"/>
    </location>
</feature>
<evidence type="ECO:0000256" key="3">
    <source>
        <dbReference type="ARBA" id="ARBA00022448"/>
    </source>
</evidence>
<dbReference type="InterPro" id="IPR036259">
    <property type="entry name" value="MFS_trans_sf"/>
</dbReference>
<dbReference type="Pfam" id="PF07690">
    <property type="entry name" value="MFS_1"/>
    <property type="match status" value="1"/>
</dbReference>
<feature type="transmembrane region" description="Helical" evidence="8">
    <location>
        <begin position="336"/>
        <end position="356"/>
    </location>
</feature>
<name>A0A939QQN0_9MICO</name>
<evidence type="ECO:0000256" key="7">
    <source>
        <dbReference type="ARBA" id="ARBA00023136"/>
    </source>
</evidence>
<organism evidence="10 11">
    <name type="scientific">Microbacterium stercoris</name>
    <dbReference type="NCBI Taxonomy" id="2820289"/>
    <lineage>
        <taxon>Bacteria</taxon>
        <taxon>Bacillati</taxon>
        <taxon>Actinomycetota</taxon>
        <taxon>Actinomycetes</taxon>
        <taxon>Micrococcales</taxon>
        <taxon>Microbacteriaceae</taxon>
        <taxon>Microbacterium</taxon>
    </lineage>
</organism>
<feature type="transmembrane region" description="Helical" evidence="8">
    <location>
        <begin position="362"/>
        <end position="383"/>
    </location>
</feature>
<feature type="transmembrane region" description="Helical" evidence="8">
    <location>
        <begin position="302"/>
        <end position="324"/>
    </location>
</feature>
<feature type="transmembrane region" description="Helical" evidence="8">
    <location>
        <begin position="168"/>
        <end position="190"/>
    </location>
</feature>
<evidence type="ECO:0000313" key="10">
    <source>
        <dbReference type="EMBL" id="MBO3662876.1"/>
    </source>
</evidence>
<evidence type="ECO:0000256" key="1">
    <source>
        <dbReference type="ARBA" id="ARBA00004651"/>
    </source>
</evidence>
<feature type="transmembrane region" description="Helical" evidence="8">
    <location>
        <begin position="242"/>
        <end position="262"/>
    </location>
</feature>
<dbReference type="EMBL" id="JAGFOA010000002">
    <property type="protein sequence ID" value="MBO3662876.1"/>
    <property type="molecule type" value="Genomic_DNA"/>
</dbReference>
<evidence type="ECO:0000256" key="6">
    <source>
        <dbReference type="ARBA" id="ARBA00022989"/>
    </source>
</evidence>
<keyword evidence="5 8" id="KW-0812">Transmembrane</keyword>
<dbReference type="Proteomes" id="UP000680132">
    <property type="component" value="Unassembled WGS sequence"/>
</dbReference>
<keyword evidence="11" id="KW-1185">Reference proteome</keyword>
<dbReference type="SUPFAM" id="SSF103473">
    <property type="entry name" value="MFS general substrate transporter"/>
    <property type="match status" value="1"/>
</dbReference>
<sequence>MTAASTDRWRVAATGAQLLGVAVMAAIYAPQPLLAAIAREFGRTAFEANLVVSMTTLGIAAGVFPAAWLADRIGRGRVIVGSLVVGVVLTAVTSTAAVWPVLVASRLLAGLVLSGVLVSALVWSSEAAPSIRRKRVAAMYVAGTTAGGMAGRIVAGVVAEWWGWRAGVAAVDLIVLLAGAGGVLAVLVTLRRKAQAPPTTSIEIPRSHPWTVRARLFAVAFTGMAAFMGVFNAVAFRVHEPPFSLGLGVTSLLFLTYAAGTYSSMRTGALLDRFGARTTILSGSAIMAAGAAILILDHLVAVIAGLLVLAAGFFMLHAGASATVPSVSPRPSVGQAWYTLFYYAGSSAGALLLGWAWDAARWPAVTIAAFALVLAAAVLAAGLPHRPRTTRDGRA</sequence>
<accession>A0A939QQN0</accession>
<dbReference type="InterPro" id="IPR020846">
    <property type="entry name" value="MFS_dom"/>
</dbReference>
<dbReference type="PANTHER" id="PTHR43271">
    <property type="entry name" value="BLL2771 PROTEIN"/>
    <property type="match status" value="1"/>
</dbReference>
<dbReference type="GO" id="GO:0005886">
    <property type="term" value="C:plasma membrane"/>
    <property type="evidence" value="ECO:0007669"/>
    <property type="project" value="UniProtKB-SubCell"/>
</dbReference>
<keyword evidence="6 8" id="KW-1133">Transmembrane helix</keyword>
<dbReference type="InterPro" id="IPR011701">
    <property type="entry name" value="MFS"/>
</dbReference>
<feature type="transmembrane region" description="Helical" evidence="8">
    <location>
        <begin position="107"/>
        <end position="125"/>
    </location>
</feature>
<proteinExistence type="inferred from homology"/>
<dbReference type="Gene3D" id="1.20.1250.20">
    <property type="entry name" value="MFS general substrate transporter like domains"/>
    <property type="match status" value="2"/>
</dbReference>
<keyword evidence="7 8" id="KW-0472">Membrane</keyword>
<evidence type="ECO:0000256" key="5">
    <source>
        <dbReference type="ARBA" id="ARBA00022692"/>
    </source>
</evidence>
<dbReference type="PANTHER" id="PTHR43271:SF1">
    <property type="entry name" value="INNER MEMBRANE TRANSPORT PROTEIN YNFM"/>
    <property type="match status" value="1"/>
</dbReference>
<feature type="transmembrane region" description="Helical" evidence="8">
    <location>
        <begin position="137"/>
        <end position="162"/>
    </location>
</feature>
<dbReference type="CDD" id="cd17324">
    <property type="entry name" value="MFS_NepI_like"/>
    <property type="match status" value="1"/>
</dbReference>
<dbReference type="AlphaFoldDB" id="A0A939QQN0"/>
<dbReference type="PROSITE" id="PS50850">
    <property type="entry name" value="MFS"/>
    <property type="match status" value="1"/>
</dbReference>
<dbReference type="RefSeq" id="WP_208501190.1">
    <property type="nucleotide sequence ID" value="NZ_JAGFOA010000002.1"/>
</dbReference>
<feature type="transmembrane region" description="Helical" evidence="8">
    <location>
        <begin position="51"/>
        <end position="71"/>
    </location>
</feature>
<keyword evidence="4" id="KW-1003">Cell membrane</keyword>